<accession>A0ABD0L001</accession>
<evidence type="ECO:0000313" key="2">
    <source>
        <dbReference type="Proteomes" id="UP001519460"/>
    </source>
</evidence>
<organism evidence="1 2">
    <name type="scientific">Batillaria attramentaria</name>
    <dbReference type="NCBI Taxonomy" id="370345"/>
    <lineage>
        <taxon>Eukaryota</taxon>
        <taxon>Metazoa</taxon>
        <taxon>Spiralia</taxon>
        <taxon>Lophotrochozoa</taxon>
        <taxon>Mollusca</taxon>
        <taxon>Gastropoda</taxon>
        <taxon>Caenogastropoda</taxon>
        <taxon>Sorbeoconcha</taxon>
        <taxon>Cerithioidea</taxon>
        <taxon>Batillariidae</taxon>
        <taxon>Batillaria</taxon>
    </lineage>
</organism>
<protein>
    <submittedName>
        <fullName evidence="1">Uncharacterized protein</fullName>
    </submittedName>
</protein>
<sequence length="91" mass="9848">MIVDACLTERSSCRLAADRCVQQQWCPPHAAIHAAQLQSRRSAAIGGYSQQVKILMLALAPKVCHSLLRLCGGVRDGAVPAYAVVVRAMWC</sequence>
<proteinExistence type="predicted"/>
<name>A0ABD0L001_9CAEN</name>
<dbReference type="AlphaFoldDB" id="A0ABD0L001"/>
<evidence type="ECO:0000313" key="1">
    <source>
        <dbReference type="EMBL" id="KAK7492767.1"/>
    </source>
</evidence>
<comment type="caution">
    <text evidence="1">The sequence shown here is derived from an EMBL/GenBank/DDBJ whole genome shotgun (WGS) entry which is preliminary data.</text>
</comment>
<dbReference type="Proteomes" id="UP001519460">
    <property type="component" value="Unassembled WGS sequence"/>
</dbReference>
<dbReference type="EMBL" id="JACVVK020000099">
    <property type="protein sequence ID" value="KAK7492767.1"/>
    <property type="molecule type" value="Genomic_DNA"/>
</dbReference>
<gene>
    <name evidence="1" type="ORF">BaRGS_00015905</name>
</gene>
<keyword evidence="2" id="KW-1185">Reference proteome</keyword>
<reference evidence="1 2" key="1">
    <citation type="journal article" date="2023" name="Sci. Data">
        <title>Genome assembly of the Korean intertidal mud-creeper Batillaria attramentaria.</title>
        <authorList>
            <person name="Patra A.K."/>
            <person name="Ho P.T."/>
            <person name="Jun S."/>
            <person name="Lee S.J."/>
            <person name="Kim Y."/>
            <person name="Won Y.J."/>
        </authorList>
    </citation>
    <scope>NUCLEOTIDE SEQUENCE [LARGE SCALE GENOMIC DNA]</scope>
    <source>
        <strain evidence="1">Wonlab-2016</strain>
    </source>
</reference>